<proteinExistence type="predicted"/>
<dbReference type="AlphaFoldDB" id="A0AAD3CTW8"/>
<protein>
    <submittedName>
        <fullName evidence="1">Uncharacterized protein</fullName>
    </submittedName>
</protein>
<organism evidence="1 2">
    <name type="scientific">Chaetoceros tenuissimus</name>
    <dbReference type="NCBI Taxonomy" id="426638"/>
    <lineage>
        <taxon>Eukaryota</taxon>
        <taxon>Sar</taxon>
        <taxon>Stramenopiles</taxon>
        <taxon>Ochrophyta</taxon>
        <taxon>Bacillariophyta</taxon>
        <taxon>Coscinodiscophyceae</taxon>
        <taxon>Chaetocerotophycidae</taxon>
        <taxon>Chaetocerotales</taxon>
        <taxon>Chaetocerotaceae</taxon>
        <taxon>Chaetoceros</taxon>
    </lineage>
</organism>
<dbReference type="Proteomes" id="UP001054902">
    <property type="component" value="Unassembled WGS sequence"/>
</dbReference>
<dbReference type="EMBL" id="BLLK01000045">
    <property type="protein sequence ID" value="GFH51883.1"/>
    <property type="molecule type" value="Genomic_DNA"/>
</dbReference>
<evidence type="ECO:0000313" key="2">
    <source>
        <dbReference type="Proteomes" id="UP001054902"/>
    </source>
</evidence>
<comment type="caution">
    <text evidence="1">The sequence shown here is derived from an EMBL/GenBank/DDBJ whole genome shotgun (WGS) entry which is preliminary data.</text>
</comment>
<name>A0AAD3CTW8_9STRA</name>
<keyword evidence="2" id="KW-1185">Reference proteome</keyword>
<reference evidence="1 2" key="1">
    <citation type="journal article" date="2021" name="Sci. Rep.">
        <title>The genome of the diatom Chaetoceros tenuissimus carries an ancient integrated fragment of an extant virus.</title>
        <authorList>
            <person name="Hongo Y."/>
            <person name="Kimura K."/>
            <person name="Takaki Y."/>
            <person name="Yoshida Y."/>
            <person name="Baba S."/>
            <person name="Kobayashi G."/>
            <person name="Nagasaki K."/>
            <person name="Hano T."/>
            <person name="Tomaru Y."/>
        </authorList>
    </citation>
    <scope>NUCLEOTIDE SEQUENCE [LARGE SCALE GENOMIC DNA]</scope>
    <source>
        <strain evidence="1 2">NIES-3715</strain>
    </source>
</reference>
<evidence type="ECO:0000313" key="1">
    <source>
        <dbReference type="EMBL" id="GFH51883.1"/>
    </source>
</evidence>
<gene>
    <name evidence="1" type="ORF">CTEN210_08359</name>
</gene>
<accession>A0AAD3CTW8</accession>
<sequence>MMDYGYAVPLGGSGYVLNKAALKFFGEHGLNDHATLKNLYRNDDVSYLYNVTDSREDIIIGQFFTDRGMYVSNTYDVKNGGRRFAGSAQNSFDWDGLDPSMPRYLESMFGIKLLKGMDSVSDQQISFHLKDDLKTLKKLNLTVADLIYRYDAFFYDRCDE</sequence>